<dbReference type="InterPro" id="IPR050491">
    <property type="entry name" value="AmpC-like"/>
</dbReference>
<dbReference type="EMBL" id="PISP01000003">
    <property type="protein sequence ID" value="PKD43108.1"/>
    <property type="molecule type" value="Genomic_DNA"/>
</dbReference>
<proteinExistence type="predicted"/>
<feature type="domain" description="Beta-lactamase-related" evidence="2">
    <location>
        <begin position="42"/>
        <end position="375"/>
    </location>
</feature>
<gene>
    <name evidence="3" type="ORF">CWD77_10785</name>
</gene>
<protein>
    <submittedName>
        <fullName evidence="3">Serine hydrolase</fullName>
    </submittedName>
</protein>
<sequence>MQLLRFQLFSFLLIITGCLFMNAAAQQNHDSLDWSEIENHFIKKASDYEVVGGALVYLKDGGISEKVYHGYADLESERRVNEETIFHWASITKTFTAVAIMQLRDRGFLSLDDPLTSFLPELEKIHNPFGSMDEITIQMALNHSTGLRNSTWPWGGSEDWHPFEPTQWEQLVAMFPYTEVEFEPGSKHSYSNPAIIFLGKIIEKLSGDPWEVYIDKNILKPLGMHRSYFNHTPYHLLSRRSNSYQIKNDTPVARGFDFHAGITTSNGGLNAPLIDMIKYLNFLLGVHRSEHEVLSRASFDELWQKELEIEEKDGVKSSAALSFFLEEFNGMRVIGHTGTQFSYYSWFYVHPESNRAVISVTNTDGKHNMFQFRDEFTRFLFKNLFTTFE</sequence>
<feature type="signal peptide" evidence="1">
    <location>
        <begin position="1"/>
        <end position="23"/>
    </location>
</feature>
<evidence type="ECO:0000256" key="1">
    <source>
        <dbReference type="SAM" id="SignalP"/>
    </source>
</evidence>
<evidence type="ECO:0000313" key="3">
    <source>
        <dbReference type="EMBL" id="PKD43108.1"/>
    </source>
</evidence>
<dbReference type="PANTHER" id="PTHR46825">
    <property type="entry name" value="D-ALANYL-D-ALANINE-CARBOXYPEPTIDASE/ENDOPEPTIDASE AMPH"/>
    <property type="match status" value="1"/>
</dbReference>
<organism evidence="3 4">
    <name type="scientific">Rhodohalobacter barkolensis</name>
    <dbReference type="NCBI Taxonomy" id="2053187"/>
    <lineage>
        <taxon>Bacteria</taxon>
        <taxon>Pseudomonadati</taxon>
        <taxon>Balneolota</taxon>
        <taxon>Balneolia</taxon>
        <taxon>Balneolales</taxon>
        <taxon>Balneolaceae</taxon>
        <taxon>Rhodohalobacter</taxon>
    </lineage>
</organism>
<feature type="chain" id="PRO_5014657810" evidence="1">
    <location>
        <begin position="24"/>
        <end position="389"/>
    </location>
</feature>
<evidence type="ECO:0000313" key="4">
    <source>
        <dbReference type="Proteomes" id="UP000233398"/>
    </source>
</evidence>
<dbReference type="Pfam" id="PF00144">
    <property type="entry name" value="Beta-lactamase"/>
    <property type="match status" value="1"/>
</dbReference>
<dbReference type="Proteomes" id="UP000233398">
    <property type="component" value="Unassembled WGS sequence"/>
</dbReference>
<evidence type="ECO:0000259" key="2">
    <source>
        <dbReference type="Pfam" id="PF00144"/>
    </source>
</evidence>
<keyword evidence="1" id="KW-0732">Signal</keyword>
<dbReference type="InterPro" id="IPR012338">
    <property type="entry name" value="Beta-lactam/transpept-like"/>
</dbReference>
<dbReference type="InterPro" id="IPR001466">
    <property type="entry name" value="Beta-lactam-related"/>
</dbReference>
<accession>A0A2N0VG24</accession>
<dbReference type="SUPFAM" id="SSF56601">
    <property type="entry name" value="beta-lactamase/transpeptidase-like"/>
    <property type="match status" value="1"/>
</dbReference>
<name>A0A2N0VG24_9BACT</name>
<comment type="caution">
    <text evidence="3">The sequence shown here is derived from an EMBL/GenBank/DDBJ whole genome shotgun (WGS) entry which is preliminary data.</text>
</comment>
<keyword evidence="3" id="KW-0378">Hydrolase</keyword>
<dbReference type="GO" id="GO:0016787">
    <property type="term" value="F:hydrolase activity"/>
    <property type="evidence" value="ECO:0007669"/>
    <property type="project" value="UniProtKB-KW"/>
</dbReference>
<keyword evidence="4" id="KW-1185">Reference proteome</keyword>
<dbReference type="AlphaFoldDB" id="A0A2N0VG24"/>
<reference evidence="3 4" key="1">
    <citation type="submission" date="2017-11" db="EMBL/GenBank/DDBJ databases">
        <title>Rhodohalobacter 15182 sp. nov., isolated from a salt lake.</title>
        <authorList>
            <person name="Han S."/>
        </authorList>
    </citation>
    <scope>NUCLEOTIDE SEQUENCE [LARGE SCALE GENOMIC DNA]</scope>
    <source>
        <strain evidence="3 4">15182</strain>
    </source>
</reference>
<dbReference type="PANTHER" id="PTHR46825:SF9">
    <property type="entry name" value="BETA-LACTAMASE-RELATED DOMAIN-CONTAINING PROTEIN"/>
    <property type="match status" value="1"/>
</dbReference>
<dbReference type="Gene3D" id="3.40.710.10">
    <property type="entry name" value="DD-peptidase/beta-lactamase superfamily"/>
    <property type="match status" value="1"/>
</dbReference>
<dbReference type="OrthoDB" id="1357763at2"/>
<dbReference type="PROSITE" id="PS51257">
    <property type="entry name" value="PROKAR_LIPOPROTEIN"/>
    <property type="match status" value="1"/>
</dbReference>